<accession>A0A0L0VFB7</accession>
<feature type="region of interest" description="Disordered" evidence="1">
    <location>
        <begin position="361"/>
        <end position="382"/>
    </location>
</feature>
<feature type="compositionally biased region" description="Basic residues" evidence="1">
    <location>
        <begin position="26"/>
        <end position="36"/>
    </location>
</feature>
<organism evidence="2 3">
    <name type="scientific">Puccinia striiformis f. sp. tritici PST-78</name>
    <dbReference type="NCBI Taxonomy" id="1165861"/>
    <lineage>
        <taxon>Eukaryota</taxon>
        <taxon>Fungi</taxon>
        <taxon>Dikarya</taxon>
        <taxon>Basidiomycota</taxon>
        <taxon>Pucciniomycotina</taxon>
        <taxon>Pucciniomycetes</taxon>
        <taxon>Pucciniales</taxon>
        <taxon>Pucciniaceae</taxon>
        <taxon>Puccinia</taxon>
    </lineage>
</organism>
<protein>
    <submittedName>
        <fullName evidence="2">Uncharacterized protein</fullName>
    </submittedName>
</protein>
<feature type="region of interest" description="Disordered" evidence="1">
    <location>
        <begin position="182"/>
        <end position="342"/>
    </location>
</feature>
<evidence type="ECO:0000313" key="2">
    <source>
        <dbReference type="EMBL" id="KNE97709.1"/>
    </source>
</evidence>
<feature type="compositionally biased region" description="Polar residues" evidence="1">
    <location>
        <begin position="280"/>
        <end position="291"/>
    </location>
</feature>
<name>A0A0L0VFB7_9BASI</name>
<dbReference type="Proteomes" id="UP000054564">
    <property type="component" value="Unassembled WGS sequence"/>
</dbReference>
<evidence type="ECO:0000256" key="1">
    <source>
        <dbReference type="SAM" id="MobiDB-lite"/>
    </source>
</evidence>
<keyword evidence="3" id="KW-1185">Reference proteome</keyword>
<dbReference type="OrthoDB" id="2500304at2759"/>
<sequence>MVARMRTSRASVTSTAILTPFLIRKSKKSAPHKSKRATNAIGLDGQSFALGGTHPPAPHVMPKQSRFPTSLLSVPAKKSTRPRALHSTSGSGRGRESSGHGNAAGGSSRGVYLNARLNEPSAKGHGTSSSLVPNWHSAASGRSLEGRYLGSTNVSFYSAQELLEGGTNSPTEAIASKDFIISPGHHSADHQPSPRAKSSPQNPDVTDQSDSCEQLTSSGNVSTDESFRCRGLSSSQITPNSLSQPSVGLNASIGGGSTSYNEPSSSANLSTDESFERGGLSSSQIANARSQPSDEKHSQPSDEEPPQYTGKRSPPSSDRDSPQPTKQELSERRDPNSLRMKTTESHCIIDCCDEIIRNKTRPESHSDHHSSEEERPGGDPTLEVTRKHLPNCKDEVAVGMTNGSHSAFSDFSSAPDPVRANIPAGIGPKDNRSVFKCSFLRKLIKALGSHLIVLNERRKKLKSELQDKIRCKFQRGSGKRSQVIPPR</sequence>
<reference evidence="3" key="1">
    <citation type="submission" date="2014-03" db="EMBL/GenBank/DDBJ databases">
        <title>The Genome Sequence of Puccinia striiformis f. sp. tritici PST-78.</title>
        <authorList>
            <consortium name="The Broad Institute Genome Sequencing Platform"/>
            <person name="Cuomo C."/>
            <person name="Hulbert S."/>
            <person name="Chen X."/>
            <person name="Walker B."/>
            <person name="Young S.K."/>
            <person name="Zeng Q."/>
            <person name="Gargeya S."/>
            <person name="Fitzgerald M."/>
            <person name="Haas B."/>
            <person name="Abouelleil A."/>
            <person name="Alvarado L."/>
            <person name="Arachchi H.M."/>
            <person name="Berlin A.M."/>
            <person name="Chapman S.B."/>
            <person name="Goldberg J."/>
            <person name="Griggs A."/>
            <person name="Gujja S."/>
            <person name="Hansen M."/>
            <person name="Howarth C."/>
            <person name="Imamovic A."/>
            <person name="Larimer J."/>
            <person name="McCowan C."/>
            <person name="Montmayeur A."/>
            <person name="Murphy C."/>
            <person name="Neiman D."/>
            <person name="Pearson M."/>
            <person name="Priest M."/>
            <person name="Roberts A."/>
            <person name="Saif S."/>
            <person name="Shea T."/>
            <person name="Sisk P."/>
            <person name="Sykes S."/>
            <person name="Wortman J."/>
            <person name="Nusbaum C."/>
            <person name="Birren B."/>
        </authorList>
    </citation>
    <scope>NUCLEOTIDE SEQUENCE [LARGE SCALE GENOMIC DNA]</scope>
    <source>
        <strain evidence="3">race PST-78</strain>
    </source>
</reference>
<feature type="compositionally biased region" description="Basic and acidic residues" evidence="1">
    <location>
        <begin position="361"/>
        <end position="377"/>
    </location>
</feature>
<dbReference type="AlphaFoldDB" id="A0A0L0VFB7"/>
<feature type="compositionally biased region" description="Basic and acidic residues" evidence="1">
    <location>
        <begin position="328"/>
        <end position="342"/>
    </location>
</feature>
<feature type="compositionally biased region" description="Polar residues" evidence="1">
    <location>
        <begin position="232"/>
        <end position="249"/>
    </location>
</feature>
<feature type="compositionally biased region" description="Polar residues" evidence="1">
    <location>
        <begin position="258"/>
        <end position="272"/>
    </location>
</feature>
<gene>
    <name evidence="2" type="ORF">PSTG_08930</name>
</gene>
<evidence type="ECO:0000313" key="3">
    <source>
        <dbReference type="Proteomes" id="UP000054564"/>
    </source>
</evidence>
<feature type="compositionally biased region" description="Polar residues" evidence="1">
    <location>
        <begin position="196"/>
        <end position="224"/>
    </location>
</feature>
<feature type="region of interest" description="Disordered" evidence="1">
    <location>
        <begin position="26"/>
        <end position="109"/>
    </location>
</feature>
<comment type="caution">
    <text evidence="2">The sequence shown here is derived from an EMBL/GenBank/DDBJ whole genome shotgun (WGS) entry which is preliminary data.</text>
</comment>
<proteinExistence type="predicted"/>
<dbReference type="EMBL" id="AJIL01000064">
    <property type="protein sequence ID" value="KNE97709.1"/>
    <property type="molecule type" value="Genomic_DNA"/>
</dbReference>